<gene>
    <name evidence="14" type="primary">LOC117350314</name>
</gene>
<dbReference type="FunFam" id="2.60.40.1930:FF:000001">
    <property type="entry name" value="CD109 isoform 3"/>
    <property type="match status" value="1"/>
</dbReference>
<keyword evidence="8" id="KW-0325">Glycoprotein</keyword>
<dbReference type="SMART" id="SM01361">
    <property type="entry name" value="A2M_recep"/>
    <property type="match status" value="2"/>
</dbReference>
<evidence type="ECO:0000256" key="9">
    <source>
        <dbReference type="SAM" id="SignalP"/>
    </source>
</evidence>
<evidence type="ECO:0000259" key="10">
    <source>
        <dbReference type="SMART" id="SM01359"/>
    </source>
</evidence>
<dbReference type="InterPro" id="IPR036595">
    <property type="entry name" value="A-macroglobulin_rcpt-bd_sf"/>
</dbReference>
<dbReference type="InterPro" id="IPR050473">
    <property type="entry name" value="A2M/Complement_sys"/>
</dbReference>
<feature type="domain" description="Alpha-2-macroglobulin" evidence="11">
    <location>
        <begin position="747"/>
        <end position="836"/>
    </location>
</feature>
<proteinExistence type="inferred from homology"/>
<dbReference type="InterPro" id="IPR040839">
    <property type="entry name" value="MG4"/>
</dbReference>
<feature type="domain" description="Alpha-macroglobulin receptor-binding" evidence="12">
    <location>
        <begin position="2850"/>
        <end position="2937"/>
    </location>
</feature>
<evidence type="ECO:0000259" key="12">
    <source>
        <dbReference type="SMART" id="SM01361"/>
    </source>
</evidence>
<dbReference type="GO" id="GO:0004867">
    <property type="term" value="F:serine-type endopeptidase inhibitor activity"/>
    <property type="evidence" value="ECO:0007669"/>
    <property type="project" value="UniProtKB-KW"/>
</dbReference>
<evidence type="ECO:0000259" key="11">
    <source>
        <dbReference type="SMART" id="SM01360"/>
    </source>
</evidence>
<dbReference type="Gene3D" id="2.60.40.1940">
    <property type="match status" value="2"/>
</dbReference>
<dbReference type="InterPro" id="IPR011625">
    <property type="entry name" value="A2M_N_BRD"/>
</dbReference>
<evidence type="ECO:0000256" key="1">
    <source>
        <dbReference type="ARBA" id="ARBA00004613"/>
    </source>
</evidence>
<dbReference type="GO" id="GO:0005615">
    <property type="term" value="C:extracellular space"/>
    <property type="evidence" value="ECO:0007669"/>
    <property type="project" value="InterPro"/>
</dbReference>
<dbReference type="OrthoDB" id="9998011at2759"/>
<feature type="chain" id="PRO_5027923341" evidence="9">
    <location>
        <begin position="20"/>
        <end position="2944"/>
    </location>
</feature>
<dbReference type="CDD" id="cd02897">
    <property type="entry name" value="A2M_2"/>
    <property type="match status" value="2"/>
</dbReference>
<dbReference type="Pfam" id="PF07677">
    <property type="entry name" value="A2M_recep"/>
    <property type="match status" value="2"/>
</dbReference>
<dbReference type="PROSITE" id="PS00477">
    <property type="entry name" value="ALPHA_2_MACROGLOBULIN"/>
    <property type="match status" value="2"/>
</dbReference>
<keyword evidence="3" id="KW-0964">Secreted</keyword>
<feature type="domain" description="Alpha-macroglobulin receptor-binding" evidence="12">
    <location>
        <begin position="1363"/>
        <end position="1450"/>
    </location>
</feature>
<dbReference type="InterPro" id="IPR001599">
    <property type="entry name" value="Macroglobln_a2"/>
</dbReference>
<evidence type="ECO:0000313" key="13">
    <source>
        <dbReference type="Proteomes" id="UP000515159"/>
    </source>
</evidence>
<dbReference type="InterPro" id="IPR013783">
    <property type="entry name" value="Ig-like_fold"/>
</dbReference>
<dbReference type="Gene3D" id="2.60.40.1930">
    <property type="match status" value="4"/>
</dbReference>
<dbReference type="KEGG" id="gsh:117350314"/>
<evidence type="ECO:0000256" key="2">
    <source>
        <dbReference type="ARBA" id="ARBA00010952"/>
    </source>
</evidence>
<dbReference type="RefSeq" id="XP_033780456.1">
    <property type="nucleotide sequence ID" value="XM_033924565.1"/>
</dbReference>
<evidence type="ECO:0000313" key="14">
    <source>
        <dbReference type="RefSeq" id="XP_033780456.1"/>
    </source>
</evidence>
<dbReference type="SUPFAM" id="SSF48239">
    <property type="entry name" value="Terpenoid cyclases/Protein prenyltransferases"/>
    <property type="match status" value="2"/>
</dbReference>
<feature type="domain" description="Alpha-2-macroglobulin bait region" evidence="10">
    <location>
        <begin position="1944"/>
        <end position="2094"/>
    </location>
</feature>
<dbReference type="InterPro" id="IPR041813">
    <property type="entry name" value="A2M_TED"/>
</dbReference>
<keyword evidence="5 9" id="KW-0732">Signal</keyword>
<dbReference type="Gene3D" id="2.20.130.20">
    <property type="match status" value="3"/>
</dbReference>
<dbReference type="GeneID" id="117350314"/>
<dbReference type="InterPro" id="IPR014756">
    <property type="entry name" value="Ig_E-set"/>
</dbReference>
<dbReference type="Gene3D" id="2.60.40.10">
    <property type="entry name" value="Immunoglobulins"/>
    <property type="match status" value="4"/>
</dbReference>
<dbReference type="SMART" id="SM01419">
    <property type="entry name" value="Thiol-ester_cl"/>
    <property type="match status" value="2"/>
</dbReference>
<dbReference type="SMART" id="SM01359">
    <property type="entry name" value="A2M_N_2"/>
    <property type="match status" value="2"/>
</dbReference>
<dbReference type="SUPFAM" id="SSF81296">
    <property type="entry name" value="E set domains"/>
    <property type="match status" value="2"/>
</dbReference>
<dbReference type="Gene3D" id="2.60.120.1540">
    <property type="match status" value="2"/>
</dbReference>
<reference evidence="14" key="1">
    <citation type="submission" date="2025-08" db="UniProtKB">
        <authorList>
            <consortium name="RefSeq"/>
        </authorList>
    </citation>
    <scope>IDENTIFICATION</scope>
</reference>
<dbReference type="Pfam" id="PF00207">
    <property type="entry name" value="A2M"/>
    <property type="match status" value="2"/>
</dbReference>
<evidence type="ECO:0000256" key="4">
    <source>
        <dbReference type="ARBA" id="ARBA00022690"/>
    </source>
</evidence>
<dbReference type="Pfam" id="PF07703">
    <property type="entry name" value="A2M_BRD"/>
    <property type="match status" value="2"/>
</dbReference>
<accession>A0A6P8PZE5</accession>
<evidence type="ECO:0000256" key="3">
    <source>
        <dbReference type="ARBA" id="ARBA00022525"/>
    </source>
</evidence>
<dbReference type="PANTHER" id="PTHR11412:SF185">
    <property type="entry name" value="ALPHA-2-MACROGLOBULIN-LIKE PROTEIN 1"/>
    <property type="match status" value="1"/>
</dbReference>
<dbReference type="InterPro" id="IPR002890">
    <property type="entry name" value="MG2"/>
</dbReference>
<protein>
    <submittedName>
        <fullName evidence="14">Uncharacterized protein LOC117350314</fullName>
    </submittedName>
</protein>
<comment type="subcellular location">
    <subcellularLocation>
        <location evidence="1">Secreted</location>
    </subcellularLocation>
</comment>
<dbReference type="Gene3D" id="1.50.10.20">
    <property type="match status" value="2"/>
</dbReference>
<dbReference type="Pfam" id="PF01835">
    <property type="entry name" value="MG2"/>
    <property type="match status" value="2"/>
</dbReference>
<feature type="domain" description="Alpha-2-macroglobulin bait region" evidence="10">
    <location>
        <begin position="443"/>
        <end position="593"/>
    </location>
</feature>
<comment type="similarity">
    <text evidence="2">Belongs to the protease inhibitor I39 (alpha-2-macroglobulin) family.</text>
</comment>
<dbReference type="PANTHER" id="PTHR11412">
    <property type="entry name" value="MACROGLOBULIN / COMPLEMENT"/>
    <property type="match status" value="1"/>
</dbReference>
<dbReference type="Proteomes" id="UP000515159">
    <property type="component" value="Chromosome 16"/>
</dbReference>
<sequence>MWTGALLCFLLLGPAVREATELNYVVLVPAVLEFPSEQTACVHLCNFTGTVDLTISLLRDSDKTNLFIKKKRQPKPQQCFTFQVPAPREGKTEEVSTFQVKIHSEGNVNITETKKVLIRHKRSGTIIQTDKPIYKPGEKVKFRMITFDDDFIASNDEYSRVMLQDPKENQIGQWMNVMPTQGIVDLSFTLSSEPTFGTYTISVKDSKASFSVEEYVVPKYEVIIRLPKFISCMNNNFKYEVCGRYTYGKPVQGTVQATLCRKRFGPGVDLCEELKGQTDRTGCISVDIELSENFTSSSPEFSPTLQAHATLVEDGTDVEINGSFIVILELNKATITFDDVELYYKTGLTYKGKLKLKATDGKLLENKKIMLKVKRNGKEIKELHTTDESGMASFILDTSSWDKETITLTGEYNEEEKCGNVSLPSQLASLTLTPFYAESKSFVKLRPLDVSSLSCDKEEQVMVDYIIDANDLKEETRHLNFFFIVVGKNHITEYGKKRMDVNSEELKNSFSITLPISADTAPSAYMLVYAMLPNGKLVADGVQYKTSKCFKNKVKLTFSEEESLPGASVDLQLQAAPGSLCGIRAVDKNVLLLRSEPELSISTVYKLFPAASGYPHPIDEHSCNPFGIWRRPWQFLEPDLYYDYGRSFRMKTVYDTFHLFKDAGIKIITNSKIQQCDRFPDRFPYSRVVNGIAGMPGGGFERGPVFMAPHIPLTQNKGDVGSTVELQKVPESVPAQEEKVRQIFIETWLWDLKSVNFSGHLTVPVTVPDAITEWQASMMCVANIGFGLSQKTKLRVFKPFFADMSLPYSVIRGESFPLKATAFNYMKKCIKVKVTLLDSSDFQLEMCSDCVYISCLCGDEAKTFTWSVTPITLGELNFTVSAEALSTKEFCGEEIPIVPKKGKRDTLIKKLLVQAEGIPEEKTHSSFLCNGASEKVSLELPTNVVEGSERAQVSVTADIMSRSLKNVDRLLAMPHGCGEQNMAKFAPNVDVLDYLRNTGQLTPKIEENAKRFLESGYQRQLNYRHQDGSYSAFGENDASGSTLLTVLVAKYFGRAKSFTYIDDKYITEAVNWLKSKQMESGCFRSVGKLLDNSLQGGVDDVTSLTAYITAGLLELGIGSNDKVVQNAFQCLDSSATNASSLYTMALLAYVYTLDENKVKRSELLNQLEMQAITSGGKKHWSQTPEQPTCAMFWCQPRSEDVQITSYVMLTLMSKKPVLPEDITAAMPIAKWLTGQQNANGGFSSTQDTMLALQALAKYASDTYSPSGEMTLSVRHKDTVIREFSVNDQNRLLLQQELLSDISGEYTLQASGEGCLYAQTTLRYNVPSPSTRQTFLLDLEVSAKHCKIHRITMHTSYVGNRATSNMVLIEVKMLSGFVPVKDSLKWLQKHPLVKKTETKKDKVIIYLEELSDQTQTFTFLMEQDFQVKGLKPATVKVYDYYKSEDNAMKEYNSPCTQELPRLRHKCCPVRGKQVEAAPQTCMDFFFVCVCKMLIELSVCYFLLLQRTAGQSPNPYYMVTLPAVIYHPSLEKVCAHVKGASASAQLTVTLQLQSTDHILIDKNTGGQDFFTCVDFQVPAPYDGEEEVATIWVSLDEPAKRFDDSKQVVLRQVLTKPLILTDKPSYNRGDTVQIHCAIFDRNFLPSTKKVPVVDIQDPNGHHIAQWHDLTPIQGIIARTFDLSRDAVLGTYTISVQHLKSTKSFLVEKTVMQKFEVLILSFPSVITLEDTSFELKVCGRYTHGKPTQGHTEVTVCRRAKHFSWSKEGRKQDLCMEFSGQTDSSGCLSWTLNTITFQPSVYGYQMAFDVIASLREEGTDMKVKTNNSFPLSSTIAVVTFDNTDTYYKPFVPYKAKMRLVSADGSPMKTKTVFLGIEVSRKKTELVAVTDGSGSAYFTLDTFSWKGNTVYLKGIYKKDKPMAEAGHMVPYYKDAVLTVSPFYSLVNTVLKIHAPNDTLSCGQNHELEVDFIVRSSDVAAGEDHLLLQYFLVGRGKIVHNGQKLLNVSRTSVLKGSFGLTVPVSADIAPVGKILIYTILPGGKISADSTQFRVSKCFKNKVNLEFSELECLPSSNVSLVLHAAPGSTCAVQVLDKNVLLARPAAELSSDSIYRLLPVLNQEGYPDSVMEVDPQCWGHLGGMHSIRIPFSNQNYRDDFGSFQRMGLKIITNIEMKKPLTCNYYHPPMASQTSDDELRTTLEGDDQSTLYTEDMKSQHRKIRSNFPHNLVWELISINSSGIANMPLTVPDTITDWEAFMFCTADIGIGLSLPARLRAFKTLFLEMRLPDSLVRGESVTVHAIVFNYMHHSIQIQVTMVRSRNFEMWPCRNCTYTSCLRAEESKTFSWNVTALVLGTMTFQVTAEAVDRGELCFGERPAVPENGGTDTVVKEVLVQAEGVLQELSHSSLLCAEGNLSTEVIPIDLPNEVIPGSATAQFSIVGDMTGNALQNMNNQLAMPYGCGEQTMSKLAPNIFIMRYLNSSGQLTESIKAKALRYIEAGYQRFQDYRRVDGSFSAFGERDQEGNMWLTALAVKCLYAAKPHIVVDEHYIREAAAWIEDNQLPTGAFCMKGQLFKNLIKDRTYASNDESIALTSFVVTALLESGWQSEEPMLDKALQYLRNATPDVENPYPQALMAYAFTLSGKTDEGNRALVLRKLYEKAVKQEGQVYWNLKSKQNTRSQFWSRSDSCEVEVAAYVLLAHMCKTGLPREELVKATQIAAWIPRQQNTHGGYTTTEDTLVALQALTSYATHTFSGSRGTYVTVTSPAGFKHDFTVNNSTRLLLQEVSLPDIPGEYRADARGNGCVYLQTTLRYHTPPPQSNEIFALRVEVQPWNCSDSVPTQLNLTIHVSYTGPWPASNMALLVTRMLSGYSADLDSVIMTETNPLVKKTEVAGNEIILYLDQLTSETQNLTFILKRDILVRNQQPENVKVYDYYKPDGNAVVEYNSPCPGR</sequence>
<evidence type="ECO:0000256" key="5">
    <source>
        <dbReference type="ARBA" id="ARBA00022729"/>
    </source>
</evidence>
<dbReference type="SUPFAM" id="SSF49410">
    <property type="entry name" value="Alpha-macroglobulin receptor domain"/>
    <property type="match status" value="2"/>
</dbReference>
<organism evidence="13 14">
    <name type="scientific">Geotrypetes seraphini</name>
    <name type="common">Gaboon caecilian</name>
    <name type="synonym">Caecilia seraphini</name>
    <dbReference type="NCBI Taxonomy" id="260995"/>
    <lineage>
        <taxon>Eukaryota</taxon>
        <taxon>Metazoa</taxon>
        <taxon>Chordata</taxon>
        <taxon>Craniata</taxon>
        <taxon>Vertebrata</taxon>
        <taxon>Euteleostomi</taxon>
        <taxon>Amphibia</taxon>
        <taxon>Gymnophiona</taxon>
        <taxon>Geotrypetes</taxon>
    </lineage>
</organism>
<dbReference type="Pfam" id="PF17791">
    <property type="entry name" value="MG3"/>
    <property type="match status" value="2"/>
</dbReference>
<dbReference type="InterPro" id="IPR011626">
    <property type="entry name" value="Alpha-macroglobulin_TED"/>
</dbReference>
<dbReference type="InParanoid" id="A0A6P8PZE5"/>
<keyword evidence="4" id="KW-0646">Protease inhibitor</keyword>
<keyword evidence="6" id="KW-0722">Serine protease inhibitor</keyword>
<feature type="domain" description="Alpha-2-macroglobulin" evidence="11">
    <location>
        <begin position="2220"/>
        <end position="2309"/>
    </location>
</feature>
<dbReference type="Pfam" id="PF07678">
    <property type="entry name" value="TED_complement"/>
    <property type="match status" value="2"/>
</dbReference>
<dbReference type="SMART" id="SM01360">
    <property type="entry name" value="A2M"/>
    <property type="match status" value="2"/>
</dbReference>
<keyword evidence="13" id="KW-1185">Reference proteome</keyword>
<evidence type="ECO:0000256" key="7">
    <source>
        <dbReference type="ARBA" id="ARBA00023157"/>
    </source>
</evidence>
<dbReference type="Gene3D" id="2.60.40.690">
    <property type="entry name" value="Alpha-macroglobulin, receptor-binding domain"/>
    <property type="match status" value="2"/>
</dbReference>
<dbReference type="InterPro" id="IPR008930">
    <property type="entry name" value="Terpenoid_cyclase/PrenylTrfase"/>
</dbReference>
<keyword evidence="7" id="KW-1015">Disulfide bond</keyword>
<dbReference type="InterPro" id="IPR047565">
    <property type="entry name" value="Alpha-macroglob_thiol-ester_cl"/>
</dbReference>
<feature type="signal peptide" evidence="9">
    <location>
        <begin position="1"/>
        <end position="19"/>
    </location>
</feature>
<name>A0A6P8PZE5_GEOSA</name>
<dbReference type="InterPro" id="IPR019742">
    <property type="entry name" value="MacrogloblnA2_CS"/>
</dbReference>
<dbReference type="Pfam" id="PF17789">
    <property type="entry name" value="MG4"/>
    <property type="match status" value="2"/>
</dbReference>
<dbReference type="InterPro" id="IPR009048">
    <property type="entry name" value="A-macroglobulin_rcpt-bd"/>
</dbReference>
<evidence type="ECO:0000256" key="8">
    <source>
        <dbReference type="ARBA" id="ARBA00023180"/>
    </source>
</evidence>
<dbReference type="FunFam" id="1.50.10.20:FF:000001">
    <property type="entry name" value="CD109 isoform 1"/>
    <property type="match status" value="1"/>
</dbReference>
<dbReference type="InterPro" id="IPR041555">
    <property type="entry name" value="MG3"/>
</dbReference>
<evidence type="ECO:0000256" key="6">
    <source>
        <dbReference type="ARBA" id="ARBA00022900"/>
    </source>
</evidence>